<gene>
    <name evidence="1" type="ORF">HAX54_000972</name>
</gene>
<feature type="non-terminal residue" evidence="1">
    <location>
        <position position="1"/>
    </location>
</feature>
<sequence>VMTLFLINRNESKTNSHDLSSFESVLFDTMKYDEILGKGEPNEMIKGNMEVTEVYQEWSKTWTTFPKYGRHVQVSSDPENTGHDAKEG</sequence>
<evidence type="ECO:0000313" key="2">
    <source>
        <dbReference type="Proteomes" id="UP000823775"/>
    </source>
</evidence>
<protein>
    <submittedName>
        <fullName evidence="1">Uncharacterized protein</fullName>
    </submittedName>
</protein>
<proteinExistence type="predicted"/>
<dbReference type="EMBL" id="JACEIK010010349">
    <property type="protein sequence ID" value="MCE3215134.1"/>
    <property type="molecule type" value="Genomic_DNA"/>
</dbReference>
<organism evidence="1 2">
    <name type="scientific">Datura stramonium</name>
    <name type="common">Jimsonweed</name>
    <name type="synonym">Common thornapple</name>
    <dbReference type="NCBI Taxonomy" id="4076"/>
    <lineage>
        <taxon>Eukaryota</taxon>
        <taxon>Viridiplantae</taxon>
        <taxon>Streptophyta</taxon>
        <taxon>Embryophyta</taxon>
        <taxon>Tracheophyta</taxon>
        <taxon>Spermatophyta</taxon>
        <taxon>Magnoliopsida</taxon>
        <taxon>eudicotyledons</taxon>
        <taxon>Gunneridae</taxon>
        <taxon>Pentapetalae</taxon>
        <taxon>asterids</taxon>
        <taxon>lamiids</taxon>
        <taxon>Solanales</taxon>
        <taxon>Solanaceae</taxon>
        <taxon>Solanoideae</taxon>
        <taxon>Datureae</taxon>
        <taxon>Datura</taxon>
    </lineage>
</organism>
<dbReference type="Proteomes" id="UP000823775">
    <property type="component" value="Unassembled WGS sequence"/>
</dbReference>
<accession>A0ABS8WQF5</accession>
<comment type="caution">
    <text evidence="1">The sequence shown here is derived from an EMBL/GenBank/DDBJ whole genome shotgun (WGS) entry which is preliminary data.</text>
</comment>
<name>A0ABS8WQF5_DATST</name>
<reference evidence="1 2" key="1">
    <citation type="journal article" date="2021" name="BMC Genomics">
        <title>Datura genome reveals duplications of psychoactive alkaloid biosynthetic genes and high mutation rate following tissue culture.</title>
        <authorList>
            <person name="Rajewski A."/>
            <person name="Carter-House D."/>
            <person name="Stajich J."/>
            <person name="Litt A."/>
        </authorList>
    </citation>
    <scope>NUCLEOTIDE SEQUENCE [LARGE SCALE GENOMIC DNA]</scope>
    <source>
        <strain evidence="1">AR-01</strain>
    </source>
</reference>
<evidence type="ECO:0000313" key="1">
    <source>
        <dbReference type="EMBL" id="MCE3215134.1"/>
    </source>
</evidence>
<keyword evidence="2" id="KW-1185">Reference proteome</keyword>